<keyword evidence="4 7" id="KW-0812">Transmembrane</keyword>
<dbReference type="InterPro" id="IPR002524">
    <property type="entry name" value="Cation_efflux"/>
</dbReference>
<dbReference type="RefSeq" id="WP_319833052.1">
    <property type="nucleotide sequence ID" value="NZ_CP138858.1"/>
</dbReference>
<dbReference type="Gene3D" id="3.30.70.1350">
    <property type="entry name" value="Cation efflux protein, cytoplasmic domain"/>
    <property type="match status" value="1"/>
</dbReference>
<evidence type="ECO:0000256" key="5">
    <source>
        <dbReference type="ARBA" id="ARBA00022989"/>
    </source>
</evidence>
<dbReference type="Proteomes" id="UP001324993">
    <property type="component" value="Chromosome"/>
</dbReference>
<dbReference type="PROSITE" id="PS51257">
    <property type="entry name" value="PROKAR_LIPOPROTEIN"/>
    <property type="match status" value="1"/>
</dbReference>
<evidence type="ECO:0000259" key="8">
    <source>
        <dbReference type="Pfam" id="PF01545"/>
    </source>
</evidence>
<dbReference type="SUPFAM" id="SSF160240">
    <property type="entry name" value="Cation efflux protein cytoplasmic domain-like"/>
    <property type="match status" value="1"/>
</dbReference>
<evidence type="ECO:0000259" key="9">
    <source>
        <dbReference type="Pfam" id="PF16916"/>
    </source>
</evidence>
<feature type="transmembrane region" description="Helical" evidence="7">
    <location>
        <begin position="82"/>
        <end position="101"/>
    </location>
</feature>
<keyword evidence="3" id="KW-0813">Transport</keyword>
<dbReference type="Pfam" id="PF01545">
    <property type="entry name" value="Cation_efflux"/>
    <property type="match status" value="1"/>
</dbReference>
<dbReference type="InterPro" id="IPR058533">
    <property type="entry name" value="Cation_efflux_TM"/>
</dbReference>
<feature type="transmembrane region" description="Helical" evidence="7">
    <location>
        <begin position="155"/>
        <end position="172"/>
    </location>
</feature>
<feature type="transmembrane region" description="Helical" evidence="7">
    <location>
        <begin position="113"/>
        <end position="134"/>
    </location>
</feature>
<dbReference type="Pfam" id="PF16916">
    <property type="entry name" value="ZT_dimer"/>
    <property type="match status" value="1"/>
</dbReference>
<keyword evidence="6 7" id="KW-0472">Membrane</keyword>
<proteinExistence type="inferred from homology"/>
<evidence type="ECO:0000256" key="7">
    <source>
        <dbReference type="SAM" id="Phobius"/>
    </source>
</evidence>
<evidence type="ECO:0000313" key="11">
    <source>
        <dbReference type="Proteomes" id="UP001324993"/>
    </source>
</evidence>
<dbReference type="InterPro" id="IPR027470">
    <property type="entry name" value="Cation_efflux_CTD"/>
</dbReference>
<reference evidence="10 11" key="1">
    <citation type="submission" date="2023-11" db="EMBL/GenBank/DDBJ databases">
        <title>Coraliomargarita sp. nov., isolated from marine algae.</title>
        <authorList>
            <person name="Lee J.K."/>
            <person name="Baek J.H."/>
            <person name="Kim J.M."/>
            <person name="Choi D.G."/>
            <person name="Jeon C.O."/>
        </authorList>
    </citation>
    <scope>NUCLEOTIDE SEQUENCE [LARGE SCALE GENOMIC DNA]</scope>
    <source>
        <strain evidence="10 11">J2-16</strain>
    </source>
</reference>
<dbReference type="InterPro" id="IPR036837">
    <property type="entry name" value="Cation_efflux_CTD_sf"/>
</dbReference>
<dbReference type="EMBL" id="CP138858">
    <property type="protein sequence ID" value="WPJ96188.1"/>
    <property type="molecule type" value="Genomic_DNA"/>
</dbReference>
<feature type="transmembrane region" description="Helical" evidence="7">
    <location>
        <begin position="12"/>
        <end position="32"/>
    </location>
</feature>
<evidence type="ECO:0000256" key="6">
    <source>
        <dbReference type="ARBA" id="ARBA00023136"/>
    </source>
</evidence>
<evidence type="ECO:0000313" key="10">
    <source>
        <dbReference type="EMBL" id="WPJ96188.1"/>
    </source>
</evidence>
<evidence type="ECO:0000256" key="1">
    <source>
        <dbReference type="ARBA" id="ARBA00004141"/>
    </source>
</evidence>
<dbReference type="Gene3D" id="1.20.1510.10">
    <property type="entry name" value="Cation efflux protein transmembrane domain"/>
    <property type="match status" value="1"/>
</dbReference>
<dbReference type="InterPro" id="IPR027469">
    <property type="entry name" value="Cation_efflux_TMD_sf"/>
</dbReference>
<dbReference type="NCBIfam" id="TIGR01297">
    <property type="entry name" value="CDF"/>
    <property type="match status" value="1"/>
</dbReference>
<evidence type="ECO:0000256" key="3">
    <source>
        <dbReference type="ARBA" id="ARBA00022448"/>
    </source>
</evidence>
<sequence>MSKRSSATKITWIGLLLNLLLGCVKVAGGWILQSKALLADGAHSLLDLLTDVAVLVGLSLASKPEDANHLYGHHKFASFAKFCVGGMLLLFSLGLVVTALFDYRSGGGRGPQAGEAVVLALISLVLKEALFWWTRGVARRLKSDLLMANAWHHRMDSISSLGVAAALVGVWLGGESWAFLDGVVTLVLGCYLIFESTKIFLRACSDLLDAAPEREIIEDLREHILPTPGAVAYHDFRVRRVGDLYEVDLHLQVDPEITVEAGHAIARAVKRRLLEKHPEVSKVLVHVEPANREHIMNRGLSGLDGSEHKSTQVWEI</sequence>
<evidence type="ECO:0000256" key="4">
    <source>
        <dbReference type="ARBA" id="ARBA00022692"/>
    </source>
</evidence>
<comment type="subcellular location">
    <subcellularLocation>
        <location evidence="1">Membrane</location>
        <topology evidence="1">Multi-pass membrane protein</topology>
    </subcellularLocation>
</comment>
<gene>
    <name evidence="10" type="ORF">SH580_00545</name>
</gene>
<organism evidence="10 11">
    <name type="scientific">Coraliomargarita algicola</name>
    <dbReference type="NCBI Taxonomy" id="3092156"/>
    <lineage>
        <taxon>Bacteria</taxon>
        <taxon>Pseudomonadati</taxon>
        <taxon>Verrucomicrobiota</taxon>
        <taxon>Opitutia</taxon>
        <taxon>Puniceicoccales</taxon>
        <taxon>Coraliomargaritaceae</taxon>
        <taxon>Coraliomargarita</taxon>
    </lineage>
</organism>
<comment type="similarity">
    <text evidence="2">Belongs to the cation diffusion facilitator (CDF) transporter (TC 2.A.4) family.</text>
</comment>
<dbReference type="PANTHER" id="PTHR43840:SF15">
    <property type="entry name" value="MITOCHONDRIAL METAL TRANSPORTER 1-RELATED"/>
    <property type="match status" value="1"/>
</dbReference>
<keyword evidence="5 7" id="KW-1133">Transmembrane helix</keyword>
<evidence type="ECO:0000256" key="2">
    <source>
        <dbReference type="ARBA" id="ARBA00008114"/>
    </source>
</evidence>
<accession>A0ABZ0RM63</accession>
<feature type="domain" description="Cation efflux protein cytoplasmic" evidence="9">
    <location>
        <begin position="212"/>
        <end position="289"/>
    </location>
</feature>
<dbReference type="SUPFAM" id="SSF161111">
    <property type="entry name" value="Cation efflux protein transmembrane domain-like"/>
    <property type="match status" value="1"/>
</dbReference>
<protein>
    <submittedName>
        <fullName evidence="10">Cation diffusion facilitator family transporter</fullName>
    </submittedName>
</protein>
<keyword evidence="11" id="KW-1185">Reference proteome</keyword>
<feature type="domain" description="Cation efflux protein transmembrane" evidence="8">
    <location>
        <begin position="12"/>
        <end position="208"/>
    </location>
</feature>
<dbReference type="InterPro" id="IPR050291">
    <property type="entry name" value="CDF_Transporter"/>
</dbReference>
<name>A0ABZ0RM63_9BACT</name>
<dbReference type="PANTHER" id="PTHR43840">
    <property type="entry name" value="MITOCHONDRIAL METAL TRANSPORTER 1-RELATED"/>
    <property type="match status" value="1"/>
</dbReference>